<reference evidence="1" key="1">
    <citation type="submission" date="2021-02" db="EMBL/GenBank/DDBJ databases">
        <authorList>
            <person name="Nowell W R."/>
        </authorList>
    </citation>
    <scope>NUCLEOTIDE SEQUENCE</scope>
</reference>
<feature type="non-terminal residue" evidence="1">
    <location>
        <position position="1"/>
    </location>
</feature>
<name>A0A821VXL9_9BILA</name>
<dbReference type="AlphaFoldDB" id="A0A821VXL9"/>
<accession>A0A821VXL9</accession>
<comment type="caution">
    <text evidence="1">The sequence shown here is derived from an EMBL/GenBank/DDBJ whole genome shotgun (WGS) entry which is preliminary data.</text>
</comment>
<gene>
    <name evidence="1" type="ORF">QYT958_LOCUS31307</name>
</gene>
<dbReference type="Proteomes" id="UP000663848">
    <property type="component" value="Unassembled WGS sequence"/>
</dbReference>
<sequence length="26" mass="2585">LGTLANNKSSLAPNFIIDVAGGNIGK</sequence>
<dbReference type="EMBL" id="CAJOBR010016451">
    <property type="protein sequence ID" value="CAF4916052.1"/>
    <property type="molecule type" value="Genomic_DNA"/>
</dbReference>
<evidence type="ECO:0000313" key="1">
    <source>
        <dbReference type="EMBL" id="CAF4916052.1"/>
    </source>
</evidence>
<evidence type="ECO:0000313" key="2">
    <source>
        <dbReference type="Proteomes" id="UP000663848"/>
    </source>
</evidence>
<protein>
    <submittedName>
        <fullName evidence="1">Uncharacterized protein</fullName>
    </submittedName>
</protein>
<proteinExistence type="predicted"/>
<organism evidence="1 2">
    <name type="scientific">Rotaria socialis</name>
    <dbReference type="NCBI Taxonomy" id="392032"/>
    <lineage>
        <taxon>Eukaryota</taxon>
        <taxon>Metazoa</taxon>
        <taxon>Spiralia</taxon>
        <taxon>Gnathifera</taxon>
        <taxon>Rotifera</taxon>
        <taxon>Eurotatoria</taxon>
        <taxon>Bdelloidea</taxon>
        <taxon>Philodinida</taxon>
        <taxon>Philodinidae</taxon>
        <taxon>Rotaria</taxon>
    </lineage>
</organism>